<dbReference type="SMART" id="SM00422">
    <property type="entry name" value="HTH_MERR"/>
    <property type="match status" value="1"/>
</dbReference>
<dbReference type="PROSITE" id="PS50937">
    <property type="entry name" value="HTH_MERR_2"/>
    <property type="match status" value="1"/>
</dbReference>
<dbReference type="PANTHER" id="PTHR30204">
    <property type="entry name" value="REDOX-CYCLING DRUG-SENSING TRANSCRIPTIONAL ACTIVATOR SOXR"/>
    <property type="match status" value="1"/>
</dbReference>
<keyword evidence="2" id="KW-0238">DNA-binding</keyword>
<comment type="caution">
    <text evidence="5">The sequence shown here is derived from an EMBL/GenBank/DDBJ whole genome shotgun (WGS) entry which is preliminary data.</text>
</comment>
<keyword evidence="3" id="KW-0804">Transcription</keyword>
<protein>
    <submittedName>
        <fullName evidence="5">Helix-turn-helix domain-containing protein</fullName>
    </submittedName>
</protein>
<evidence type="ECO:0000313" key="5">
    <source>
        <dbReference type="EMBL" id="MFC0210433.1"/>
    </source>
</evidence>
<sequence>MSRETGCKVQTIRYYEQIGLLPEPERSSGNQRLYSNRDRDRLAFIRHARELGFPLDAIRELLKLADHPSQPCEAADAIAAAQLEAVEIRIARLQSLKQELERMLAHRHGGKIADCRVIEVLADHSKCSADDHVAPS</sequence>
<dbReference type="CDD" id="cd04785">
    <property type="entry name" value="HTH_CadR-PbrR-like"/>
    <property type="match status" value="1"/>
</dbReference>
<dbReference type="Pfam" id="PF00376">
    <property type="entry name" value="MerR"/>
    <property type="match status" value="1"/>
</dbReference>
<feature type="domain" description="HTH merR-type" evidence="4">
    <location>
        <begin position="1"/>
        <end position="64"/>
    </location>
</feature>
<organism evidence="5 6">
    <name type="scientific">Chelativorans intermedius</name>
    <dbReference type="NCBI Taxonomy" id="515947"/>
    <lineage>
        <taxon>Bacteria</taxon>
        <taxon>Pseudomonadati</taxon>
        <taxon>Pseudomonadota</taxon>
        <taxon>Alphaproteobacteria</taxon>
        <taxon>Hyphomicrobiales</taxon>
        <taxon>Phyllobacteriaceae</taxon>
        <taxon>Chelativorans</taxon>
    </lineage>
</organism>
<dbReference type="PRINTS" id="PR00040">
    <property type="entry name" value="HTHMERR"/>
</dbReference>
<evidence type="ECO:0000259" key="4">
    <source>
        <dbReference type="PROSITE" id="PS50937"/>
    </source>
</evidence>
<dbReference type="SUPFAM" id="SSF46955">
    <property type="entry name" value="Putative DNA-binding domain"/>
    <property type="match status" value="1"/>
</dbReference>
<name>A0ABV6DCP5_9HYPH</name>
<keyword evidence="6" id="KW-1185">Reference proteome</keyword>
<dbReference type="Pfam" id="PF09278">
    <property type="entry name" value="MerR-DNA-bind"/>
    <property type="match status" value="1"/>
</dbReference>
<dbReference type="Proteomes" id="UP001589755">
    <property type="component" value="Unassembled WGS sequence"/>
</dbReference>
<gene>
    <name evidence="5" type="ORF">ACFFJ2_18740</name>
</gene>
<evidence type="ECO:0000256" key="1">
    <source>
        <dbReference type="ARBA" id="ARBA00023015"/>
    </source>
</evidence>
<dbReference type="InterPro" id="IPR000551">
    <property type="entry name" value="MerR-type_HTH_dom"/>
</dbReference>
<evidence type="ECO:0000313" key="6">
    <source>
        <dbReference type="Proteomes" id="UP001589755"/>
    </source>
</evidence>
<reference evidence="5 6" key="1">
    <citation type="submission" date="2024-09" db="EMBL/GenBank/DDBJ databases">
        <authorList>
            <person name="Sun Q."/>
            <person name="Mori K."/>
        </authorList>
    </citation>
    <scope>NUCLEOTIDE SEQUENCE [LARGE SCALE GENOMIC DNA]</scope>
    <source>
        <strain evidence="5 6">CCM 8543</strain>
    </source>
</reference>
<keyword evidence="1" id="KW-0805">Transcription regulation</keyword>
<dbReference type="Gene3D" id="1.10.1660.10">
    <property type="match status" value="1"/>
</dbReference>
<dbReference type="InterPro" id="IPR015358">
    <property type="entry name" value="Tscrpt_reg_MerR_DNA-bd"/>
</dbReference>
<dbReference type="InterPro" id="IPR047057">
    <property type="entry name" value="MerR_fam"/>
</dbReference>
<dbReference type="RefSeq" id="WP_261522716.1">
    <property type="nucleotide sequence ID" value="NZ_JAODNW010000038.1"/>
</dbReference>
<accession>A0ABV6DCP5</accession>
<proteinExistence type="predicted"/>
<dbReference type="InterPro" id="IPR009061">
    <property type="entry name" value="DNA-bd_dom_put_sf"/>
</dbReference>
<evidence type="ECO:0000256" key="2">
    <source>
        <dbReference type="ARBA" id="ARBA00023125"/>
    </source>
</evidence>
<evidence type="ECO:0000256" key="3">
    <source>
        <dbReference type="ARBA" id="ARBA00023163"/>
    </source>
</evidence>
<dbReference type="PANTHER" id="PTHR30204:SF92">
    <property type="entry name" value="HTH-TYPE TRANSCRIPTIONAL REGULATOR ZNTR"/>
    <property type="match status" value="1"/>
</dbReference>
<dbReference type="EMBL" id="JBHLXD010000053">
    <property type="protein sequence ID" value="MFC0210433.1"/>
    <property type="molecule type" value="Genomic_DNA"/>
</dbReference>